<organism evidence="14">
    <name type="scientific">Arion vulgaris</name>
    <dbReference type="NCBI Taxonomy" id="1028688"/>
    <lineage>
        <taxon>Eukaryota</taxon>
        <taxon>Metazoa</taxon>
        <taxon>Spiralia</taxon>
        <taxon>Lophotrochozoa</taxon>
        <taxon>Mollusca</taxon>
        <taxon>Gastropoda</taxon>
        <taxon>Heterobranchia</taxon>
        <taxon>Euthyneura</taxon>
        <taxon>Panpulmonata</taxon>
        <taxon>Eupulmonata</taxon>
        <taxon>Stylommatophora</taxon>
        <taxon>Helicina</taxon>
        <taxon>Arionoidea</taxon>
        <taxon>Arionidae</taxon>
        <taxon>Arion</taxon>
    </lineage>
</organism>
<dbReference type="PANTHER" id="PTHR24322">
    <property type="entry name" value="PKSB"/>
    <property type="match status" value="1"/>
</dbReference>
<dbReference type="GO" id="GO:0016020">
    <property type="term" value="C:membrane"/>
    <property type="evidence" value="ECO:0007669"/>
    <property type="project" value="UniProtKB-SubCell"/>
</dbReference>
<sequence>MSVADTVLEILHVLFVIITGYISALISAFFPPARKSITGETVLITGAGHGIGREFSLEIAKLGAVVVLWDINEENNKKTLEDVKKIGGRGFAYQCDITSSSQIKAVADKVRSDVGEVTILINNAGIVNGGPLLELSEADIRRTFEVNTLSHFWMIKEFLPVMIKRGTGHILNMISMAAYSGSVNLSDYCASKHAAMGLHESLTEELHKQNQHNIKLTALCPMFVDTGLIKNFKVGNHERLLTPNETALAGIDGMLRNYEMVFVPPKMNAVLRIGLMLPRKTKQYLLRQSGVEVNSQYKKDS</sequence>
<evidence type="ECO:0000313" key="14">
    <source>
        <dbReference type="EMBL" id="CEK92032.1"/>
    </source>
</evidence>
<keyword evidence="8 13" id="KW-0472">Membrane</keyword>
<evidence type="ECO:0000256" key="13">
    <source>
        <dbReference type="SAM" id="Phobius"/>
    </source>
</evidence>
<evidence type="ECO:0000256" key="7">
    <source>
        <dbReference type="ARBA" id="ARBA00023098"/>
    </source>
</evidence>
<feature type="transmembrane region" description="Helical" evidence="13">
    <location>
        <begin position="12"/>
        <end position="30"/>
    </location>
</feature>
<evidence type="ECO:0000256" key="8">
    <source>
        <dbReference type="ARBA" id="ARBA00023136"/>
    </source>
</evidence>
<dbReference type="PANTHER" id="PTHR24322:SF752">
    <property type="entry name" value="ESTRADIOL 17-BETA-DEHYDROGENASE 11-LIKE"/>
    <property type="match status" value="1"/>
</dbReference>
<dbReference type="SUPFAM" id="SSF51735">
    <property type="entry name" value="NAD(P)-binding Rossmann-fold domains"/>
    <property type="match status" value="1"/>
</dbReference>
<keyword evidence="4" id="KW-0521">NADP</keyword>
<evidence type="ECO:0000256" key="12">
    <source>
        <dbReference type="RuleBase" id="RU000363"/>
    </source>
</evidence>
<dbReference type="InterPro" id="IPR036291">
    <property type="entry name" value="NAD(P)-bd_dom_sf"/>
</dbReference>
<comment type="function">
    <text evidence="9">Catalyzes the reduction of all-trans-retinal to all-trans-retinol in the presence of NADPH.</text>
</comment>
<keyword evidence="7" id="KW-0443">Lipid metabolism</keyword>
<evidence type="ECO:0000256" key="2">
    <source>
        <dbReference type="ARBA" id="ARBA00006484"/>
    </source>
</evidence>
<evidence type="ECO:0000256" key="6">
    <source>
        <dbReference type="ARBA" id="ARBA00023002"/>
    </source>
</evidence>
<dbReference type="Gene3D" id="3.40.50.720">
    <property type="entry name" value="NAD(P)-binding Rossmann-like Domain"/>
    <property type="match status" value="1"/>
</dbReference>
<dbReference type="FunFam" id="3.40.50.720:FF:000131">
    <property type="entry name" value="Short-chain dehydrogenase/reductase 3"/>
    <property type="match status" value="1"/>
</dbReference>
<keyword evidence="5 13" id="KW-1133">Transmembrane helix</keyword>
<dbReference type="EMBL" id="HACG01045167">
    <property type="protein sequence ID" value="CEK92032.1"/>
    <property type="molecule type" value="Transcribed_RNA"/>
</dbReference>
<reference evidence="14" key="1">
    <citation type="submission" date="2014-12" db="EMBL/GenBank/DDBJ databases">
        <title>Insight into the proteome of Arion vulgaris.</title>
        <authorList>
            <person name="Aradska J."/>
            <person name="Bulat T."/>
            <person name="Smidak R."/>
            <person name="Sarate P."/>
            <person name="Gangsoo J."/>
            <person name="Sialana F."/>
            <person name="Bilban M."/>
            <person name="Lubec G."/>
        </authorList>
    </citation>
    <scope>NUCLEOTIDE SEQUENCE</scope>
    <source>
        <tissue evidence="14">Skin</tissue>
    </source>
</reference>
<accession>A0A0B7BGP2</accession>
<evidence type="ECO:0000256" key="9">
    <source>
        <dbReference type="ARBA" id="ARBA00059620"/>
    </source>
</evidence>
<dbReference type="Pfam" id="PF00106">
    <property type="entry name" value="adh_short"/>
    <property type="match status" value="1"/>
</dbReference>
<comment type="similarity">
    <text evidence="2 12">Belongs to the short-chain dehydrogenases/reductases (SDR) family.</text>
</comment>
<keyword evidence="3 13" id="KW-0812">Transmembrane</keyword>
<dbReference type="InterPro" id="IPR002347">
    <property type="entry name" value="SDR_fam"/>
</dbReference>
<evidence type="ECO:0000256" key="1">
    <source>
        <dbReference type="ARBA" id="ARBA00004141"/>
    </source>
</evidence>
<keyword evidence="6" id="KW-0560">Oxidoreductase</keyword>
<dbReference type="GO" id="GO:0005811">
    <property type="term" value="C:lipid droplet"/>
    <property type="evidence" value="ECO:0007669"/>
    <property type="project" value="TreeGrafter"/>
</dbReference>
<evidence type="ECO:0000256" key="3">
    <source>
        <dbReference type="ARBA" id="ARBA00022692"/>
    </source>
</evidence>
<protein>
    <recommendedName>
        <fullName evidence="10">Short-chain dehydrogenase/reductase 3</fullName>
    </recommendedName>
    <alternativeName>
        <fullName evidence="11">Retinal short-chain dehydrogenase/reductase 1</fullName>
    </alternativeName>
</protein>
<dbReference type="PRINTS" id="PR00080">
    <property type="entry name" value="SDRFAMILY"/>
</dbReference>
<evidence type="ECO:0000256" key="10">
    <source>
        <dbReference type="ARBA" id="ARBA00068717"/>
    </source>
</evidence>
<gene>
    <name evidence="14" type="primary">ORF186159</name>
</gene>
<name>A0A0B7BGP2_9EUPU</name>
<proteinExistence type="inferred from homology"/>
<dbReference type="GO" id="GO:0052650">
    <property type="term" value="F:all-trans-retinol dehydrogenase (NADP+) activity"/>
    <property type="evidence" value="ECO:0007669"/>
    <property type="project" value="UniProtKB-ARBA"/>
</dbReference>
<evidence type="ECO:0000256" key="11">
    <source>
        <dbReference type="ARBA" id="ARBA00082544"/>
    </source>
</evidence>
<evidence type="ECO:0000256" key="5">
    <source>
        <dbReference type="ARBA" id="ARBA00022989"/>
    </source>
</evidence>
<dbReference type="PRINTS" id="PR00081">
    <property type="entry name" value="GDHRDH"/>
</dbReference>
<dbReference type="AlphaFoldDB" id="A0A0B7BGP2"/>
<dbReference type="CDD" id="cd05339">
    <property type="entry name" value="17beta-HSDXI-like_SDR_c"/>
    <property type="match status" value="1"/>
</dbReference>
<evidence type="ECO:0000256" key="4">
    <source>
        <dbReference type="ARBA" id="ARBA00022857"/>
    </source>
</evidence>
<comment type="subcellular location">
    <subcellularLocation>
        <location evidence="1">Membrane</location>
        <topology evidence="1">Multi-pass membrane protein</topology>
    </subcellularLocation>
</comment>